<dbReference type="OrthoDB" id="9789668at2"/>
<dbReference type="InterPro" id="IPR006015">
    <property type="entry name" value="Universal_stress_UspA"/>
</dbReference>
<reference evidence="4" key="1">
    <citation type="submission" date="2017-06" db="EMBL/GenBank/DDBJ databases">
        <authorList>
            <person name="Varghese N."/>
            <person name="Submissions S."/>
        </authorList>
    </citation>
    <scope>NUCLEOTIDE SEQUENCE [LARGE SCALE GENOMIC DNA]</scope>
    <source>
        <strain evidence="4">DSM 15668</strain>
    </source>
</reference>
<name>A0A238YZH0_9BACT</name>
<dbReference type="SUPFAM" id="SSF52402">
    <property type="entry name" value="Adenine nucleotide alpha hydrolases-like"/>
    <property type="match status" value="1"/>
</dbReference>
<keyword evidence="4" id="KW-1185">Reference proteome</keyword>
<dbReference type="Gene3D" id="3.40.50.620">
    <property type="entry name" value="HUPs"/>
    <property type="match status" value="1"/>
</dbReference>
<evidence type="ECO:0000313" key="3">
    <source>
        <dbReference type="EMBL" id="SNR76108.1"/>
    </source>
</evidence>
<dbReference type="InterPro" id="IPR014729">
    <property type="entry name" value="Rossmann-like_a/b/a_fold"/>
</dbReference>
<gene>
    <name evidence="3" type="ORF">SAMN06265340_105108</name>
</gene>
<evidence type="ECO:0000259" key="2">
    <source>
        <dbReference type="Pfam" id="PF00582"/>
    </source>
</evidence>
<dbReference type="InterPro" id="IPR006016">
    <property type="entry name" value="UspA"/>
</dbReference>
<evidence type="ECO:0000313" key="4">
    <source>
        <dbReference type="Proteomes" id="UP000198405"/>
    </source>
</evidence>
<dbReference type="RefSeq" id="WP_089322995.1">
    <property type="nucleotide sequence ID" value="NZ_FZOB01000005.1"/>
</dbReference>
<dbReference type="PRINTS" id="PR01438">
    <property type="entry name" value="UNVRSLSTRESS"/>
</dbReference>
<dbReference type="Proteomes" id="UP000198405">
    <property type="component" value="Unassembled WGS sequence"/>
</dbReference>
<protein>
    <submittedName>
        <fullName evidence="3">Nucleotide-binding universal stress protein, UspA family</fullName>
    </submittedName>
</protein>
<dbReference type="CDD" id="cd00293">
    <property type="entry name" value="USP-like"/>
    <property type="match status" value="1"/>
</dbReference>
<sequence length="157" mass="17437">MPMFKKILYATDFSPLARAAIEYVKGLKDAGAEEVVVVHVIDAKTTGFPQGVNLMEKKTELMFELPENEARQFRELIEMAYKVKEEIEEEGLKVKIYLTAAADFSDRIVEVAQDEEAKVIVLGAHGKSFIEELVVGSVSHGVIEKSKVPVLVVKKGE</sequence>
<dbReference type="AlphaFoldDB" id="A0A238YZH0"/>
<dbReference type="Pfam" id="PF00582">
    <property type="entry name" value="Usp"/>
    <property type="match status" value="1"/>
</dbReference>
<feature type="domain" description="UspA" evidence="2">
    <location>
        <begin position="3"/>
        <end position="154"/>
    </location>
</feature>
<evidence type="ECO:0000256" key="1">
    <source>
        <dbReference type="ARBA" id="ARBA00008791"/>
    </source>
</evidence>
<organism evidence="3 4">
    <name type="scientific">Desulfurobacterium atlanticum</name>
    <dbReference type="NCBI Taxonomy" id="240169"/>
    <lineage>
        <taxon>Bacteria</taxon>
        <taxon>Pseudomonadati</taxon>
        <taxon>Aquificota</taxon>
        <taxon>Aquificia</taxon>
        <taxon>Desulfurobacteriales</taxon>
        <taxon>Desulfurobacteriaceae</taxon>
        <taxon>Desulfurobacterium</taxon>
    </lineage>
</organism>
<proteinExistence type="inferred from homology"/>
<accession>A0A238YZH0</accession>
<dbReference type="PANTHER" id="PTHR46268">
    <property type="entry name" value="STRESS RESPONSE PROTEIN NHAX"/>
    <property type="match status" value="1"/>
</dbReference>
<dbReference type="EMBL" id="FZOB01000005">
    <property type="protein sequence ID" value="SNR76108.1"/>
    <property type="molecule type" value="Genomic_DNA"/>
</dbReference>
<dbReference type="PANTHER" id="PTHR46268:SF26">
    <property type="entry name" value="UNIVERSAL STRESS PROTEIN MJ0577"/>
    <property type="match status" value="1"/>
</dbReference>
<comment type="similarity">
    <text evidence="1">Belongs to the universal stress protein A family.</text>
</comment>